<evidence type="ECO:0000259" key="22">
    <source>
        <dbReference type="PROSITE" id="PS50011"/>
    </source>
</evidence>
<evidence type="ECO:0000256" key="17">
    <source>
        <dbReference type="ARBA" id="ARBA00023180"/>
    </source>
</evidence>
<evidence type="ECO:0000256" key="14">
    <source>
        <dbReference type="ARBA" id="ARBA00022989"/>
    </source>
</evidence>
<evidence type="ECO:0000256" key="12">
    <source>
        <dbReference type="ARBA" id="ARBA00022777"/>
    </source>
</evidence>
<dbReference type="SUPFAM" id="SSF56112">
    <property type="entry name" value="Protein kinase-like (PK-like)"/>
    <property type="match status" value="1"/>
</dbReference>
<feature type="binding site" evidence="18">
    <location>
        <position position="390"/>
    </location>
    <ligand>
        <name>ATP</name>
        <dbReference type="ChEBI" id="CHEBI:30616"/>
    </ligand>
</feature>
<dbReference type="InterPro" id="IPR019825">
    <property type="entry name" value="Lectin_legB_Mn/Ca_BS"/>
</dbReference>
<dbReference type="InterPro" id="IPR017441">
    <property type="entry name" value="Protein_kinase_ATP_BS"/>
</dbReference>
<evidence type="ECO:0000256" key="16">
    <source>
        <dbReference type="ARBA" id="ARBA00023170"/>
    </source>
</evidence>
<keyword evidence="13 18" id="KW-0067">ATP-binding</keyword>
<dbReference type="Pfam" id="PF00069">
    <property type="entry name" value="Pkinase"/>
    <property type="match status" value="1"/>
</dbReference>
<sequence length="703" mass="77977">MGFSSPCTFVVLILLCFPAATFLQAKKTYTYTFDQSHPFQDLSLQNADIDQNAIQVTPDTGTQDFNNFPIKNMSGRVFIDKPFKLWDGKSKTNISPRNSTNYQQREIASFNSTFRINIYPLNGSAGEGLTFLVASSMELPGNSSGQFLGLTNASTDGNATNRIVAVELDTNKQDFDPDGNHVGIDVNGVRSVKVESLTRRGMVLAPNSTAARFYNVWVQYDGAAKVMEVFVGEQETKDGDDSPPKPESPVLRTDLDLRDNLDQESYFGFSASTGNKYELNCVLRWKFTIDYFPENQESWRKKIGIGVGATAAVLAAIAAAAAAHRMRKGRSQSAILGALKSLPGTPREFEFRDLKKATENFEEKKKLGSGGYGVVYKGCLAAEKMEVAVKLFSRENIKGEDDFLAELTIINRLRHKHLVKLLGWCHKYGKLLLVYEYMPHGSLDQHIFFSSSSPEKDPLSWELRYKILCGVASALHYLHNEFEQRVVHRDLKASNIMLDSHFNARLGDFGLARALDNEKTSYAEAEGVLGTVGYVAPECFHTGKATRESDVYAFGAVILEVLCGQRPGAKIGGFNILVDWVWYLHRDGRIREAVDPMLRDAYVEDQAERLLLLGLACSHPTASKRPRTSDVLQIIQGSIPAPNVPPFKPSFVWPSMVPFDMDSLEADLASTMTTSQFNSGWTPQSVSDERNNASSTGHLNSLV</sequence>
<dbReference type="Proteomes" id="UP000595140">
    <property type="component" value="Unassembled WGS sequence"/>
</dbReference>
<evidence type="ECO:0000256" key="9">
    <source>
        <dbReference type="ARBA" id="ARBA00022729"/>
    </source>
</evidence>
<keyword evidence="7" id="KW-0808">Transferase</keyword>
<gene>
    <name evidence="23" type="ORF">CCAM_LOCUS17299</name>
</gene>
<comment type="similarity">
    <text evidence="3">In the C-terminal section; belongs to the protein kinase superfamily. Ser/Thr protein kinase family.</text>
</comment>
<feature type="signal peptide" evidence="21">
    <location>
        <begin position="1"/>
        <end position="25"/>
    </location>
</feature>
<keyword evidence="9 21" id="KW-0732">Signal</keyword>
<keyword evidence="8 20" id="KW-0812">Transmembrane</keyword>
<evidence type="ECO:0000256" key="15">
    <source>
        <dbReference type="ARBA" id="ARBA00023136"/>
    </source>
</evidence>
<dbReference type="CDD" id="cd06899">
    <property type="entry name" value="lectin_legume_LecRK_Arcelin_ConA"/>
    <property type="match status" value="1"/>
</dbReference>
<dbReference type="SUPFAM" id="SSF49899">
    <property type="entry name" value="Concanavalin A-like lectins/glucanases"/>
    <property type="match status" value="1"/>
</dbReference>
<evidence type="ECO:0000256" key="8">
    <source>
        <dbReference type="ARBA" id="ARBA00022692"/>
    </source>
</evidence>
<dbReference type="AlphaFoldDB" id="A0A484LGG7"/>
<dbReference type="FunFam" id="1.10.510.10:FF:000444">
    <property type="entry name" value="probable L-type lectin-domain containing receptor kinase S.5"/>
    <property type="match status" value="1"/>
</dbReference>
<evidence type="ECO:0000256" key="10">
    <source>
        <dbReference type="ARBA" id="ARBA00022734"/>
    </source>
</evidence>
<keyword evidence="14 20" id="KW-1133">Transmembrane helix</keyword>
<evidence type="ECO:0000313" key="24">
    <source>
        <dbReference type="Proteomes" id="UP000595140"/>
    </source>
</evidence>
<dbReference type="EMBL" id="OOIL02001451">
    <property type="protein sequence ID" value="VFQ75523.1"/>
    <property type="molecule type" value="Genomic_DNA"/>
</dbReference>
<evidence type="ECO:0000256" key="11">
    <source>
        <dbReference type="ARBA" id="ARBA00022741"/>
    </source>
</evidence>
<keyword evidence="17" id="KW-0325">Glycoprotein</keyword>
<feature type="region of interest" description="Disordered" evidence="19">
    <location>
        <begin position="675"/>
        <end position="703"/>
    </location>
</feature>
<evidence type="ECO:0000256" key="20">
    <source>
        <dbReference type="SAM" id="Phobius"/>
    </source>
</evidence>
<keyword evidence="24" id="KW-1185">Reference proteome</keyword>
<dbReference type="Pfam" id="PF00139">
    <property type="entry name" value="Lectin_legB"/>
    <property type="match status" value="1"/>
</dbReference>
<dbReference type="InterPro" id="IPR013320">
    <property type="entry name" value="ConA-like_dom_sf"/>
</dbReference>
<dbReference type="GO" id="GO:0030246">
    <property type="term" value="F:carbohydrate binding"/>
    <property type="evidence" value="ECO:0007669"/>
    <property type="project" value="UniProtKB-KW"/>
</dbReference>
<dbReference type="InterPro" id="IPR008271">
    <property type="entry name" value="Ser/Thr_kinase_AS"/>
</dbReference>
<name>A0A484LGG7_9ASTE</name>
<keyword evidence="12" id="KW-0418">Kinase</keyword>
<dbReference type="PROSITE" id="PS50011">
    <property type="entry name" value="PROTEIN_KINASE_DOM"/>
    <property type="match status" value="1"/>
</dbReference>
<dbReference type="SMART" id="SM00220">
    <property type="entry name" value="S_TKc"/>
    <property type="match status" value="1"/>
</dbReference>
<keyword evidence="5" id="KW-1003">Cell membrane</keyword>
<protein>
    <recommendedName>
        <fullName evidence="4">non-specific serine/threonine protein kinase</fullName>
        <ecNumber evidence="4">2.7.11.1</ecNumber>
    </recommendedName>
</protein>
<feature type="domain" description="Protein kinase" evidence="22">
    <location>
        <begin position="361"/>
        <end position="622"/>
    </location>
</feature>
<dbReference type="InterPro" id="IPR011009">
    <property type="entry name" value="Kinase-like_dom_sf"/>
</dbReference>
<dbReference type="GO" id="GO:0004674">
    <property type="term" value="F:protein serine/threonine kinase activity"/>
    <property type="evidence" value="ECO:0007669"/>
    <property type="project" value="UniProtKB-KW"/>
</dbReference>
<evidence type="ECO:0000256" key="2">
    <source>
        <dbReference type="ARBA" id="ARBA00008536"/>
    </source>
</evidence>
<dbReference type="Gene3D" id="2.60.120.200">
    <property type="match status" value="1"/>
</dbReference>
<comment type="similarity">
    <text evidence="2">In the N-terminal section; belongs to the leguminous lectin family.</text>
</comment>
<evidence type="ECO:0000256" key="5">
    <source>
        <dbReference type="ARBA" id="ARBA00022475"/>
    </source>
</evidence>
<keyword evidence="15 20" id="KW-0472">Membrane</keyword>
<feature type="transmembrane region" description="Helical" evidence="20">
    <location>
        <begin position="303"/>
        <end position="323"/>
    </location>
</feature>
<dbReference type="PROSITE" id="PS00307">
    <property type="entry name" value="LECTIN_LEGUME_BETA"/>
    <property type="match status" value="1"/>
</dbReference>
<organism evidence="23 24">
    <name type="scientific">Cuscuta campestris</name>
    <dbReference type="NCBI Taxonomy" id="132261"/>
    <lineage>
        <taxon>Eukaryota</taxon>
        <taxon>Viridiplantae</taxon>
        <taxon>Streptophyta</taxon>
        <taxon>Embryophyta</taxon>
        <taxon>Tracheophyta</taxon>
        <taxon>Spermatophyta</taxon>
        <taxon>Magnoliopsida</taxon>
        <taxon>eudicotyledons</taxon>
        <taxon>Gunneridae</taxon>
        <taxon>Pentapetalae</taxon>
        <taxon>asterids</taxon>
        <taxon>lamiids</taxon>
        <taxon>Solanales</taxon>
        <taxon>Convolvulaceae</taxon>
        <taxon>Cuscuteae</taxon>
        <taxon>Cuscuta</taxon>
        <taxon>Cuscuta subgen. Grammica</taxon>
        <taxon>Cuscuta sect. Cleistogrammica</taxon>
    </lineage>
</organism>
<feature type="chain" id="PRO_5019824233" description="non-specific serine/threonine protein kinase" evidence="21">
    <location>
        <begin position="26"/>
        <end position="703"/>
    </location>
</feature>
<evidence type="ECO:0000313" key="23">
    <source>
        <dbReference type="EMBL" id="VFQ75523.1"/>
    </source>
</evidence>
<evidence type="ECO:0000256" key="18">
    <source>
        <dbReference type="PROSITE-ProRule" id="PRU10141"/>
    </source>
</evidence>
<dbReference type="FunFam" id="3.30.200.20:FF:000320">
    <property type="entry name" value="probable L-type lectin-domain containing receptor kinase S.5"/>
    <property type="match status" value="1"/>
</dbReference>
<evidence type="ECO:0000256" key="19">
    <source>
        <dbReference type="SAM" id="MobiDB-lite"/>
    </source>
</evidence>
<evidence type="ECO:0000256" key="1">
    <source>
        <dbReference type="ARBA" id="ARBA00004251"/>
    </source>
</evidence>
<dbReference type="InterPro" id="IPR000719">
    <property type="entry name" value="Prot_kinase_dom"/>
</dbReference>
<keyword evidence="10" id="KW-0430">Lectin</keyword>
<dbReference type="Gene3D" id="1.10.510.10">
    <property type="entry name" value="Transferase(Phosphotransferase) domain 1"/>
    <property type="match status" value="1"/>
</dbReference>
<evidence type="ECO:0000256" key="6">
    <source>
        <dbReference type="ARBA" id="ARBA00022527"/>
    </source>
</evidence>
<reference evidence="23 24" key="1">
    <citation type="submission" date="2018-04" db="EMBL/GenBank/DDBJ databases">
        <authorList>
            <person name="Vogel A."/>
        </authorList>
    </citation>
    <scope>NUCLEOTIDE SEQUENCE [LARGE SCALE GENOMIC DNA]</scope>
</reference>
<dbReference type="PROSITE" id="PS00107">
    <property type="entry name" value="PROTEIN_KINASE_ATP"/>
    <property type="match status" value="1"/>
</dbReference>
<evidence type="ECO:0000256" key="3">
    <source>
        <dbReference type="ARBA" id="ARBA00010217"/>
    </source>
</evidence>
<accession>A0A484LGG7</accession>
<dbReference type="Gene3D" id="3.30.200.20">
    <property type="entry name" value="Phosphorylase Kinase, domain 1"/>
    <property type="match status" value="1"/>
</dbReference>
<keyword evidence="6" id="KW-0723">Serine/threonine-protein kinase</keyword>
<dbReference type="OrthoDB" id="1913956at2759"/>
<evidence type="ECO:0000256" key="13">
    <source>
        <dbReference type="ARBA" id="ARBA00022840"/>
    </source>
</evidence>
<dbReference type="PANTHER" id="PTHR27007">
    <property type="match status" value="1"/>
</dbReference>
<dbReference type="GO" id="GO:0005886">
    <property type="term" value="C:plasma membrane"/>
    <property type="evidence" value="ECO:0007669"/>
    <property type="project" value="UniProtKB-SubCell"/>
</dbReference>
<dbReference type="InterPro" id="IPR001220">
    <property type="entry name" value="Legume_lectin_dom"/>
</dbReference>
<comment type="subcellular location">
    <subcellularLocation>
        <location evidence="1">Cell membrane</location>
        <topology evidence="1">Single-pass type I membrane protein</topology>
    </subcellularLocation>
</comment>
<dbReference type="EC" id="2.7.11.1" evidence="4"/>
<keyword evidence="16" id="KW-0675">Receptor</keyword>
<evidence type="ECO:0000256" key="7">
    <source>
        <dbReference type="ARBA" id="ARBA00022679"/>
    </source>
</evidence>
<dbReference type="PROSITE" id="PS00108">
    <property type="entry name" value="PROTEIN_KINASE_ST"/>
    <property type="match status" value="1"/>
</dbReference>
<evidence type="ECO:0000256" key="21">
    <source>
        <dbReference type="SAM" id="SignalP"/>
    </source>
</evidence>
<keyword evidence="11 18" id="KW-0547">Nucleotide-binding</keyword>
<dbReference type="InterPro" id="IPR050528">
    <property type="entry name" value="L-type_Lectin-RKs"/>
</dbReference>
<dbReference type="CDD" id="cd14066">
    <property type="entry name" value="STKc_IRAK"/>
    <property type="match status" value="1"/>
</dbReference>
<evidence type="ECO:0000256" key="4">
    <source>
        <dbReference type="ARBA" id="ARBA00012513"/>
    </source>
</evidence>
<dbReference type="GO" id="GO:0005524">
    <property type="term" value="F:ATP binding"/>
    <property type="evidence" value="ECO:0007669"/>
    <property type="project" value="UniProtKB-UniRule"/>
</dbReference>
<proteinExistence type="inferred from homology"/>